<dbReference type="RefSeq" id="XP_008819093.1">
    <property type="nucleotide sequence ID" value="XM_008820871.1"/>
</dbReference>
<dbReference type="GeneID" id="20040574"/>
<dbReference type="VEuPathDB" id="PlasmoDB:C922_05300"/>
<evidence type="ECO:0000313" key="2">
    <source>
        <dbReference type="Proteomes" id="UP000030640"/>
    </source>
</evidence>
<evidence type="ECO:0000313" key="1">
    <source>
        <dbReference type="EMBL" id="EUD64326.1"/>
    </source>
</evidence>
<name>W7AG81_9APIC</name>
<keyword evidence="2" id="KW-1185">Reference proteome</keyword>
<dbReference type="Proteomes" id="UP000030640">
    <property type="component" value="Unassembled WGS sequence"/>
</dbReference>
<dbReference type="EMBL" id="KI965512">
    <property type="protein sequence ID" value="EUD64326.1"/>
    <property type="molecule type" value="Genomic_DNA"/>
</dbReference>
<protein>
    <submittedName>
        <fullName evidence="1">Uncharacterized protein</fullName>
    </submittedName>
</protein>
<organism evidence="1 2">
    <name type="scientific">Plasmodium inui San Antonio 1</name>
    <dbReference type="NCBI Taxonomy" id="1237626"/>
    <lineage>
        <taxon>Eukaryota</taxon>
        <taxon>Sar</taxon>
        <taxon>Alveolata</taxon>
        <taxon>Apicomplexa</taxon>
        <taxon>Aconoidasida</taxon>
        <taxon>Haemosporida</taxon>
        <taxon>Plasmodiidae</taxon>
        <taxon>Plasmodium</taxon>
        <taxon>Plasmodium (Plasmodium)</taxon>
    </lineage>
</organism>
<gene>
    <name evidence="1" type="ORF">C922_05300</name>
</gene>
<proteinExistence type="predicted"/>
<sequence length="69" mass="7594">MILPVIDTSHTTVTFEGRYNPKRSIVDITILPPHAYLPTSSTIDIVQLMKLPNGRDDAISSASSLLQDQ</sequence>
<reference evidence="1 2" key="1">
    <citation type="submission" date="2013-02" db="EMBL/GenBank/DDBJ databases">
        <title>The Genome Sequence of Plasmodium inui San Antonio 1.</title>
        <authorList>
            <consortium name="The Broad Institute Genome Sequencing Platform"/>
            <consortium name="The Broad Institute Genome Sequencing Center for Infectious Disease"/>
            <person name="Neafsey D."/>
            <person name="Cheeseman I."/>
            <person name="Volkman S."/>
            <person name="Adams J."/>
            <person name="Walker B."/>
            <person name="Young S.K."/>
            <person name="Zeng Q."/>
            <person name="Gargeya S."/>
            <person name="Fitzgerald M."/>
            <person name="Haas B."/>
            <person name="Abouelleil A."/>
            <person name="Alvarado L."/>
            <person name="Arachchi H.M."/>
            <person name="Berlin A.M."/>
            <person name="Chapman S.B."/>
            <person name="Dewar J."/>
            <person name="Goldberg J."/>
            <person name="Griggs A."/>
            <person name="Gujja S."/>
            <person name="Hansen M."/>
            <person name="Howarth C."/>
            <person name="Imamovic A."/>
            <person name="Larimer J."/>
            <person name="McCowan C."/>
            <person name="Murphy C."/>
            <person name="Neiman D."/>
            <person name="Pearson M."/>
            <person name="Priest M."/>
            <person name="Roberts A."/>
            <person name="Saif S."/>
            <person name="Shea T."/>
            <person name="Sisk P."/>
            <person name="Sykes S."/>
            <person name="Wortman J."/>
            <person name="Nusbaum C."/>
            <person name="Birren B."/>
        </authorList>
    </citation>
    <scope>NUCLEOTIDE SEQUENCE [LARGE SCALE GENOMIC DNA]</scope>
    <source>
        <strain evidence="1 2">San Antonio 1</strain>
    </source>
</reference>
<accession>W7AG81</accession>
<dbReference type="AlphaFoldDB" id="W7AG81"/>